<keyword evidence="8 18" id="KW-0812">Transmembrane</keyword>
<feature type="transmembrane region" description="Helical" evidence="18">
    <location>
        <begin position="295"/>
        <end position="314"/>
    </location>
</feature>
<keyword evidence="15 18" id="KW-0496">Mitochondrion</keyword>
<evidence type="ECO:0000256" key="1">
    <source>
        <dbReference type="ARBA" id="ARBA00003257"/>
    </source>
</evidence>
<evidence type="ECO:0000256" key="18">
    <source>
        <dbReference type="RuleBase" id="RU003403"/>
    </source>
</evidence>
<keyword evidence="9 18" id="KW-0999">Mitochondrion inner membrane</keyword>
<feature type="transmembrane region" description="Helical" evidence="18">
    <location>
        <begin position="125"/>
        <end position="152"/>
    </location>
</feature>
<evidence type="ECO:0000256" key="17">
    <source>
        <dbReference type="ARBA" id="ARBA00049551"/>
    </source>
</evidence>
<feature type="domain" description="NADH:quinone oxidoreductase/Mrp antiporter transmembrane" evidence="19">
    <location>
        <begin position="85"/>
        <end position="263"/>
    </location>
</feature>
<keyword evidence="11 18" id="KW-0249">Electron transport</keyword>
<evidence type="ECO:0000256" key="3">
    <source>
        <dbReference type="ARBA" id="ARBA00007012"/>
    </source>
</evidence>
<gene>
    <name evidence="20" type="primary">ND2</name>
</gene>
<dbReference type="PANTHER" id="PTHR46552">
    <property type="entry name" value="NADH-UBIQUINONE OXIDOREDUCTASE CHAIN 2"/>
    <property type="match status" value="1"/>
</dbReference>
<comment type="function">
    <text evidence="1">Core subunit of the mitochondrial membrane respiratory chain NADH dehydrogenase (Complex I) that is believed to belong to the minimal assembly required for catalysis. Complex I functions in the transfer of electrons from NADH to the respiratory chain. The immediate electron acceptor for the enzyme is believed to be ubiquinone.</text>
</comment>
<feature type="transmembrane region" description="Helical" evidence="18">
    <location>
        <begin position="254"/>
        <end position="274"/>
    </location>
</feature>
<feature type="transmembrane region" description="Helical" evidence="18">
    <location>
        <begin position="222"/>
        <end position="242"/>
    </location>
</feature>
<evidence type="ECO:0000256" key="10">
    <source>
        <dbReference type="ARBA" id="ARBA00022967"/>
    </source>
</evidence>
<dbReference type="GeneID" id="25193776"/>
<evidence type="ECO:0000256" key="16">
    <source>
        <dbReference type="ARBA" id="ARBA00023136"/>
    </source>
</evidence>
<comment type="similarity">
    <text evidence="3 18">Belongs to the complex I subunit 2 family.</text>
</comment>
<dbReference type="GO" id="GO:0005743">
    <property type="term" value="C:mitochondrial inner membrane"/>
    <property type="evidence" value="ECO:0007669"/>
    <property type="project" value="UniProtKB-SubCell"/>
</dbReference>
<reference evidence="20" key="1">
    <citation type="submission" date="2015-02" db="EMBL/GenBank/DDBJ databases">
        <title>The complete mitogenome of the orb-weaver spider Cyclosa argenteoalba Bosenberg &amp; Strand 1906 (Araneae: Araneidae).</title>
        <authorList>
            <person name="Li C."/>
            <person name="Wang Z.-L."/>
            <person name="Yu X.-P."/>
        </authorList>
    </citation>
    <scope>NUCLEOTIDE SEQUENCE</scope>
</reference>
<sequence length="315" mass="36308">MFAQSVLFFSSLYCMSFILMVSCSDWFLIWFSLEINMMSFIALIYNRSSNSVDVSMKYFFIQSIGSGILMLMFYSKFIWMDLVGLSVLVYKIGGGPFYFWFPSICESMGWGGCMLLMTMQKILPMLLITFMISNILWIFISSSIVIGAVGSFNQKSMKRLMAYSSIHHIGWILSSNYINESLWLIYLVMYSFMLSGVVYSLWNDKILEITQLGKVSTKMMFVLGMLSMGGMPPMLGFYLKWWLLYNLMSIDLSILLLMLTMSVLMFYVYLRVVYSVVMGGVTINSWKLLNKKSNSISLDLLYLMGINMGVIWMIL</sequence>
<comment type="catalytic activity">
    <reaction evidence="17 18">
        <text>a ubiquinone + NADH + 5 H(+)(in) = a ubiquinol + NAD(+) + 4 H(+)(out)</text>
        <dbReference type="Rhea" id="RHEA:29091"/>
        <dbReference type="Rhea" id="RHEA-COMP:9565"/>
        <dbReference type="Rhea" id="RHEA-COMP:9566"/>
        <dbReference type="ChEBI" id="CHEBI:15378"/>
        <dbReference type="ChEBI" id="CHEBI:16389"/>
        <dbReference type="ChEBI" id="CHEBI:17976"/>
        <dbReference type="ChEBI" id="CHEBI:57540"/>
        <dbReference type="ChEBI" id="CHEBI:57945"/>
        <dbReference type="EC" id="7.1.1.2"/>
    </reaction>
</comment>
<feature type="transmembrane region" description="Helical" evidence="18">
    <location>
        <begin position="97"/>
        <end position="118"/>
    </location>
</feature>
<dbReference type="PRINTS" id="PR01436">
    <property type="entry name" value="NADHDHGNASE2"/>
</dbReference>
<dbReference type="Pfam" id="PF00361">
    <property type="entry name" value="Proton_antipo_M"/>
    <property type="match status" value="1"/>
</dbReference>
<keyword evidence="16 18" id="KW-0472">Membrane</keyword>
<dbReference type="RefSeq" id="YP_009161619.1">
    <property type="nucleotide sequence ID" value="NC_027682.1"/>
</dbReference>
<organism evidence="20">
    <name type="scientific">Cyclosa argenteoalba</name>
    <dbReference type="NCBI Taxonomy" id="345692"/>
    <lineage>
        <taxon>Eukaryota</taxon>
        <taxon>Metazoa</taxon>
        <taxon>Ecdysozoa</taxon>
        <taxon>Arthropoda</taxon>
        <taxon>Chelicerata</taxon>
        <taxon>Arachnida</taxon>
        <taxon>Araneae</taxon>
        <taxon>Araneomorphae</taxon>
        <taxon>Entelegynae</taxon>
        <taxon>Araneoidea</taxon>
        <taxon>Araneidae</taxon>
        <taxon>Cyclosa</taxon>
    </lineage>
</organism>
<evidence type="ECO:0000256" key="15">
    <source>
        <dbReference type="ARBA" id="ARBA00023128"/>
    </source>
</evidence>
<comment type="subcellular location">
    <subcellularLocation>
        <location evidence="2 18">Mitochondrion inner membrane</location>
        <topology evidence="2 18">Multi-pass membrane protein</topology>
    </subcellularLocation>
</comment>
<evidence type="ECO:0000259" key="19">
    <source>
        <dbReference type="Pfam" id="PF00361"/>
    </source>
</evidence>
<keyword evidence="7 18" id="KW-0679">Respiratory chain</keyword>
<accession>A0A0K0NTX1</accession>
<evidence type="ECO:0000256" key="4">
    <source>
        <dbReference type="ARBA" id="ARBA00012944"/>
    </source>
</evidence>
<dbReference type="InterPro" id="IPR001750">
    <property type="entry name" value="ND/Mrp_TM"/>
</dbReference>
<dbReference type="GO" id="GO:0006120">
    <property type="term" value="P:mitochondrial electron transport, NADH to ubiquinone"/>
    <property type="evidence" value="ECO:0007669"/>
    <property type="project" value="InterPro"/>
</dbReference>
<dbReference type="PANTHER" id="PTHR46552:SF1">
    <property type="entry name" value="NADH-UBIQUINONE OXIDOREDUCTASE CHAIN 2"/>
    <property type="match status" value="1"/>
</dbReference>
<dbReference type="InterPro" id="IPR003917">
    <property type="entry name" value="NADH_UbQ_OxRdtase_chain2"/>
</dbReference>
<feature type="transmembrane region" description="Helical" evidence="18">
    <location>
        <begin position="183"/>
        <end position="202"/>
    </location>
</feature>
<comment type="function">
    <text evidence="18">Core subunit of the mitochondrial membrane respiratory chain NADH dehydrogenase (Complex I) which catalyzes electron transfer from NADH through the respiratory chain, using ubiquinone as an electron acceptor. Essential for the catalytic activity and assembly of complex I.</text>
</comment>
<evidence type="ECO:0000256" key="13">
    <source>
        <dbReference type="ARBA" id="ARBA00023027"/>
    </source>
</evidence>
<feature type="transmembrane region" description="Helical" evidence="18">
    <location>
        <begin position="58"/>
        <end position="77"/>
    </location>
</feature>
<dbReference type="EMBL" id="KP862583">
    <property type="protein sequence ID" value="AKN58348.1"/>
    <property type="molecule type" value="Genomic_DNA"/>
</dbReference>
<dbReference type="CTD" id="4536"/>
<geneLocation type="mitochondrion" evidence="20"/>
<evidence type="ECO:0000256" key="14">
    <source>
        <dbReference type="ARBA" id="ARBA00023075"/>
    </source>
</evidence>
<name>A0A0K0NTX1_9ARAC</name>
<evidence type="ECO:0000256" key="5">
    <source>
        <dbReference type="ARBA" id="ARBA00021008"/>
    </source>
</evidence>
<evidence type="ECO:0000256" key="7">
    <source>
        <dbReference type="ARBA" id="ARBA00022660"/>
    </source>
</evidence>
<keyword evidence="10 18" id="KW-1278">Translocase</keyword>
<evidence type="ECO:0000256" key="12">
    <source>
        <dbReference type="ARBA" id="ARBA00022989"/>
    </source>
</evidence>
<feature type="transmembrane region" description="Helical" evidence="18">
    <location>
        <begin position="26"/>
        <end position="46"/>
    </location>
</feature>
<dbReference type="InterPro" id="IPR050175">
    <property type="entry name" value="Complex_I_Subunit_2"/>
</dbReference>
<dbReference type="EC" id="7.1.1.2" evidence="4 18"/>
<keyword evidence="6" id="KW-0813">Transport</keyword>
<evidence type="ECO:0000256" key="2">
    <source>
        <dbReference type="ARBA" id="ARBA00004448"/>
    </source>
</evidence>
<keyword evidence="12 18" id="KW-1133">Transmembrane helix</keyword>
<keyword evidence="13 18" id="KW-0520">NAD</keyword>
<proteinExistence type="inferred from homology"/>
<evidence type="ECO:0000256" key="9">
    <source>
        <dbReference type="ARBA" id="ARBA00022792"/>
    </source>
</evidence>
<evidence type="ECO:0000256" key="8">
    <source>
        <dbReference type="ARBA" id="ARBA00022692"/>
    </source>
</evidence>
<evidence type="ECO:0000256" key="6">
    <source>
        <dbReference type="ARBA" id="ARBA00022448"/>
    </source>
</evidence>
<dbReference type="GO" id="GO:0008137">
    <property type="term" value="F:NADH dehydrogenase (ubiquinone) activity"/>
    <property type="evidence" value="ECO:0007669"/>
    <property type="project" value="UniProtKB-EC"/>
</dbReference>
<evidence type="ECO:0000313" key="20">
    <source>
        <dbReference type="EMBL" id="AKN58348.1"/>
    </source>
</evidence>
<protein>
    <recommendedName>
        <fullName evidence="5 18">NADH-ubiquinone oxidoreductase chain 2</fullName>
        <ecNumber evidence="4 18">7.1.1.2</ecNumber>
    </recommendedName>
</protein>
<keyword evidence="14 18" id="KW-0830">Ubiquinone</keyword>
<dbReference type="AlphaFoldDB" id="A0A0K0NTX1"/>
<evidence type="ECO:0000256" key="11">
    <source>
        <dbReference type="ARBA" id="ARBA00022982"/>
    </source>
</evidence>